<proteinExistence type="predicted"/>
<keyword evidence="2" id="KW-1185">Reference proteome</keyword>
<gene>
    <name evidence="1" type="ORF">AWC16_18915</name>
</gene>
<dbReference type="RefSeq" id="WP_085266112.1">
    <property type="nucleotide sequence ID" value="NZ_LQPG01000035.1"/>
</dbReference>
<name>A0A1X1YBR4_9MYCO</name>
<evidence type="ECO:0000313" key="1">
    <source>
        <dbReference type="EMBL" id="ORW08474.1"/>
    </source>
</evidence>
<protein>
    <submittedName>
        <fullName evidence="1">Uncharacterized protein</fullName>
    </submittedName>
</protein>
<reference evidence="1 2" key="1">
    <citation type="submission" date="2016-01" db="EMBL/GenBank/DDBJ databases">
        <title>The new phylogeny of the genus Mycobacterium.</title>
        <authorList>
            <person name="Tarcisio F."/>
            <person name="Conor M."/>
            <person name="Antonella G."/>
            <person name="Elisabetta G."/>
            <person name="Giulia F.S."/>
            <person name="Sara T."/>
            <person name="Anna F."/>
            <person name="Clotilde B."/>
            <person name="Roberto B."/>
            <person name="Veronica D.S."/>
            <person name="Fabio R."/>
            <person name="Monica P."/>
            <person name="Olivier J."/>
            <person name="Enrico T."/>
            <person name="Nicola S."/>
        </authorList>
    </citation>
    <scope>NUCLEOTIDE SEQUENCE [LARGE SCALE GENOMIC DNA]</scope>
    <source>
        <strain evidence="1 2">DSM 45394</strain>
    </source>
</reference>
<dbReference type="AlphaFoldDB" id="A0A1X1YBR4"/>
<dbReference type="EMBL" id="LQPG01000035">
    <property type="protein sequence ID" value="ORW08474.1"/>
    <property type="molecule type" value="Genomic_DNA"/>
</dbReference>
<dbReference type="OrthoDB" id="4764718at2"/>
<organism evidence="1 2">
    <name type="scientific">Mycolicibacter longobardus</name>
    <dbReference type="NCBI Taxonomy" id="1108812"/>
    <lineage>
        <taxon>Bacteria</taxon>
        <taxon>Bacillati</taxon>
        <taxon>Actinomycetota</taxon>
        <taxon>Actinomycetes</taxon>
        <taxon>Mycobacteriales</taxon>
        <taxon>Mycobacteriaceae</taxon>
        <taxon>Mycolicibacter</taxon>
    </lineage>
</organism>
<evidence type="ECO:0000313" key="2">
    <source>
        <dbReference type="Proteomes" id="UP000193866"/>
    </source>
</evidence>
<sequence length="94" mass="10393">MSYSATIIAFPQSDDPPLWESFGHLGVEDAYKAGEDRIHFVRPKDRIHSAELPSDGDDGNHIWNVFNAEGAPVAALIVSEEDPTDERAEMGARR</sequence>
<comment type="caution">
    <text evidence="1">The sequence shown here is derived from an EMBL/GenBank/DDBJ whole genome shotgun (WGS) entry which is preliminary data.</text>
</comment>
<dbReference type="Proteomes" id="UP000193866">
    <property type="component" value="Unassembled WGS sequence"/>
</dbReference>
<accession>A0A1X1YBR4</accession>